<evidence type="ECO:0000313" key="4">
    <source>
        <dbReference type="EMBL" id="ADU64890.1"/>
    </source>
</evidence>
<dbReference type="Pfam" id="PF01464">
    <property type="entry name" value="SLT"/>
    <property type="match status" value="1"/>
</dbReference>
<evidence type="ECO:0000259" key="2">
    <source>
        <dbReference type="Pfam" id="PF01464"/>
    </source>
</evidence>
<evidence type="ECO:0000313" key="5">
    <source>
        <dbReference type="Proteomes" id="UP000002572"/>
    </source>
</evidence>
<dbReference type="Proteomes" id="UP000002572">
    <property type="component" value="Chromosome"/>
</dbReference>
<reference evidence="4 5" key="1">
    <citation type="submission" date="2010-12" db="EMBL/GenBank/DDBJ databases">
        <title>Complete sequence of Desulfurispirillum indicum S5.</title>
        <authorList>
            <consortium name="US DOE Joint Genome Institute"/>
            <person name="Lucas S."/>
            <person name="Copeland A."/>
            <person name="Lapidus A."/>
            <person name="Cheng J.-F."/>
            <person name="Goodwin L."/>
            <person name="Pitluck S."/>
            <person name="Chertkov O."/>
            <person name="Held B."/>
            <person name="Detter J.C."/>
            <person name="Han C."/>
            <person name="Tapia R."/>
            <person name="Land M."/>
            <person name="Hauser L."/>
            <person name="Kyrpides N."/>
            <person name="Ivanova N."/>
            <person name="Mikhailova N."/>
            <person name="Haggblom M."/>
            <person name="Rauschenbach I."/>
            <person name="Bini E."/>
            <person name="Woyke T."/>
        </authorList>
    </citation>
    <scope>NUCLEOTIDE SEQUENCE [LARGE SCALE GENOMIC DNA]</scope>
    <source>
        <strain evidence="5">ATCC BAA-1389 / DSM 22839 / S5</strain>
    </source>
</reference>
<dbReference type="GO" id="GO:0008933">
    <property type="term" value="F:peptidoglycan lytic transglycosylase activity"/>
    <property type="evidence" value="ECO:0007669"/>
    <property type="project" value="InterPro"/>
</dbReference>
<dbReference type="AlphaFoldDB" id="E6W5F9"/>
<dbReference type="STRING" id="653733.Selin_0132"/>
<accession>E6W5F9</accession>
<comment type="similarity">
    <text evidence="1">Belongs to the transglycosylase Slt family.</text>
</comment>
<sequence length="386" mass="44217">MPSHSFWQTSFPRRAVLLSLALLPLSGCSSREVRRHFEQMGKAAVDEGLDTISSGIPSTGNTVMDELVRQQFRQLADRLRAKWGDERIASPTEYVKYTDDYNTRAIVNFETGSIRVETIASDNPRTVLEKAIITTLLTPEDPGKVDLLSDRAVEVGSQPFLYNLVLDHEGQPIRWEWRAQQYASYLIQTAYQQDRSQSLVRHFVSFAMVDGYQSNQQRHYQEYVSTNSQRFGIRQPLIYAIMEAESSFNPHAMSHIPAYGLMQIVPTTAGRDSHELIYGQPGTPTKEYLFVPGNNVRMGVAYLSILNDRYLARVTHPQSREYCVIAGYNTGSGNVLRAFDSDRSRAFDRINALSPQQVYHHLVQHLPYQETRDYMRKVTTFERKYL</sequence>
<evidence type="ECO:0000259" key="3">
    <source>
        <dbReference type="Pfam" id="PF11873"/>
    </source>
</evidence>
<dbReference type="InParanoid" id="E6W5F9"/>
<organism evidence="4 5">
    <name type="scientific">Desulfurispirillum indicum (strain ATCC BAA-1389 / DSM 22839 / S5)</name>
    <dbReference type="NCBI Taxonomy" id="653733"/>
    <lineage>
        <taxon>Bacteria</taxon>
        <taxon>Pseudomonadati</taxon>
        <taxon>Chrysiogenota</taxon>
        <taxon>Chrysiogenia</taxon>
        <taxon>Chrysiogenales</taxon>
        <taxon>Chrysiogenaceae</taxon>
        <taxon>Desulfurispirillum</taxon>
    </lineage>
</organism>
<feature type="domain" description="Murein transglycosylase-C N-terminal" evidence="3">
    <location>
        <begin position="72"/>
        <end position="216"/>
    </location>
</feature>
<dbReference type="KEGG" id="din:Selin_0132"/>
<dbReference type="InterPro" id="IPR008258">
    <property type="entry name" value="Transglycosylase_SLT_dom_1"/>
</dbReference>
<dbReference type="CDD" id="cd16893">
    <property type="entry name" value="LT_MltC_MltE"/>
    <property type="match status" value="1"/>
</dbReference>
<dbReference type="GO" id="GO:0000270">
    <property type="term" value="P:peptidoglycan metabolic process"/>
    <property type="evidence" value="ECO:0007669"/>
    <property type="project" value="InterPro"/>
</dbReference>
<dbReference type="eggNOG" id="COG0741">
    <property type="taxonomic scope" value="Bacteria"/>
</dbReference>
<dbReference type="SUPFAM" id="SSF53955">
    <property type="entry name" value="Lysozyme-like"/>
    <property type="match status" value="1"/>
</dbReference>
<proteinExistence type="inferred from homology"/>
<dbReference type="PANTHER" id="PTHR37423">
    <property type="entry name" value="SOLUBLE LYTIC MUREIN TRANSGLYCOSYLASE-RELATED"/>
    <property type="match status" value="1"/>
</dbReference>
<feature type="domain" description="Transglycosylase SLT" evidence="2">
    <location>
        <begin position="223"/>
        <end position="348"/>
    </location>
</feature>
<dbReference type="EMBL" id="CP002432">
    <property type="protein sequence ID" value="ADU64890.1"/>
    <property type="molecule type" value="Genomic_DNA"/>
</dbReference>
<keyword evidence="5" id="KW-1185">Reference proteome</keyword>
<dbReference type="PANTHER" id="PTHR37423:SF2">
    <property type="entry name" value="MEMBRANE-BOUND LYTIC MUREIN TRANSGLYCOSYLASE C"/>
    <property type="match status" value="1"/>
</dbReference>
<dbReference type="FunCoup" id="E6W5F9">
    <property type="interactions" value="15"/>
</dbReference>
<dbReference type="InterPro" id="IPR024570">
    <property type="entry name" value="Murein_transglycosylaseC_N"/>
</dbReference>
<dbReference type="Gene3D" id="1.10.530.10">
    <property type="match status" value="1"/>
</dbReference>
<dbReference type="PROSITE" id="PS00922">
    <property type="entry name" value="TRANSGLYCOSYLASE"/>
    <property type="match status" value="1"/>
</dbReference>
<dbReference type="RefSeq" id="WP_013504779.1">
    <property type="nucleotide sequence ID" value="NC_014836.1"/>
</dbReference>
<name>E6W5F9_DESIS</name>
<dbReference type="GO" id="GO:0016020">
    <property type="term" value="C:membrane"/>
    <property type="evidence" value="ECO:0007669"/>
    <property type="project" value="InterPro"/>
</dbReference>
<dbReference type="Pfam" id="PF11873">
    <property type="entry name" value="Mltc_N"/>
    <property type="match status" value="1"/>
</dbReference>
<dbReference type="InterPro" id="IPR023346">
    <property type="entry name" value="Lysozyme-like_dom_sf"/>
</dbReference>
<dbReference type="OrthoDB" id="9781970at2"/>
<protein>
    <submittedName>
        <fullName evidence="4">Lytic transglycosylase catalytic</fullName>
    </submittedName>
</protein>
<dbReference type="InterPro" id="IPR000189">
    <property type="entry name" value="Transglyc_AS"/>
</dbReference>
<evidence type="ECO:0000256" key="1">
    <source>
        <dbReference type="ARBA" id="ARBA00007734"/>
    </source>
</evidence>
<dbReference type="HOGENOM" id="CLU_044583_0_0_0"/>
<gene>
    <name evidence="4" type="ordered locus">Selin_0132</name>
</gene>